<comment type="similarity">
    <text evidence="2">Belongs to the complex I subunit 4 family.</text>
</comment>
<evidence type="ECO:0000256" key="2">
    <source>
        <dbReference type="ARBA" id="ARBA00009025"/>
    </source>
</evidence>
<dbReference type="GO" id="GO:0003954">
    <property type="term" value="F:NADH dehydrogenase activity"/>
    <property type="evidence" value="ECO:0007669"/>
    <property type="project" value="TreeGrafter"/>
</dbReference>
<proteinExistence type="inferred from homology"/>
<dbReference type="PRINTS" id="PR01437">
    <property type="entry name" value="NUOXDRDTASE4"/>
</dbReference>
<sequence length="525" mass="56977">MFPVLAFLVGLPVVAAIVIALIPKSRSELLLPVAFGLSLLPLAVAGYMVWTFNTAGGFQWVESTIWLQQLRIGWTVGVDGISLFLVALTAFLFPISILASANISDRLRGYLVSLFVLETGVLGVFIALDLVLFFVFFEIVLIPMFFMIGIWGSSNRRYAAIKFFVYTAFGSAFLLVSIIALAVNAGPALQTISFQWNELAQVPMTSTLQTWLFFGFAIAFAIKVPLFPLHTWLPDAHTEAPTAGSVLLAGVLLKMGTYGFIRFNLILFPEATVKYGKWIALLAVIGIVYAALVATVQPDIKRLVAYSSVSHLGFIVLGIFALTLTSVQGGIIQMVNHGLSTGALFLLIGMIYERTHTRKIADYGGLASTMPIFSGFFLFAVFASVGLPGLNGFIGEFMVLIGSWQTFPVLTVVAASGVVLAAVYLLWAYERVFTGPPGKANKDLEDLNPREIAILVPIAFLIVLLGVYPKPVLDRMENDVNAVISRIEQSTSYERPTFDLEGQLRISVPAEQGNSSSGESSEGSE</sequence>
<evidence type="ECO:0000256" key="1">
    <source>
        <dbReference type="ARBA" id="ARBA00004141"/>
    </source>
</evidence>
<dbReference type="GO" id="GO:0048039">
    <property type="term" value="F:ubiquinone binding"/>
    <property type="evidence" value="ECO:0007669"/>
    <property type="project" value="TreeGrafter"/>
</dbReference>
<dbReference type="GO" id="GO:0008137">
    <property type="term" value="F:NADH dehydrogenase (ubiquinone) activity"/>
    <property type="evidence" value="ECO:0007669"/>
    <property type="project" value="InterPro"/>
</dbReference>
<feature type="transmembrane region" description="Helical" evidence="6">
    <location>
        <begin position="29"/>
        <end position="52"/>
    </location>
</feature>
<feature type="domain" description="NADH:quinone oxidoreductase/Mrp antiporter transmembrane" evidence="7">
    <location>
        <begin position="127"/>
        <end position="416"/>
    </location>
</feature>
<dbReference type="NCBIfam" id="TIGR01972">
    <property type="entry name" value="NDH_I_M"/>
    <property type="match status" value="1"/>
</dbReference>
<feature type="transmembrane region" description="Helical" evidence="6">
    <location>
        <begin position="107"/>
        <end position="126"/>
    </location>
</feature>
<reference evidence="8" key="1">
    <citation type="submission" date="2018-06" db="EMBL/GenBank/DDBJ databases">
        <authorList>
            <person name="Zhirakovskaya E."/>
        </authorList>
    </citation>
    <scope>NUCLEOTIDE SEQUENCE</scope>
</reference>
<feature type="transmembrane region" description="Helical" evidence="6">
    <location>
        <begin position="245"/>
        <end position="266"/>
    </location>
</feature>
<feature type="transmembrane region" description="Helical" evidence="6">
    <location>
        <begin position="330"/>
        <end position="352"/>
    </location>
</feature>
<keyword evidence="4 6" id="KW-1133">Transmembrane helix</keyword>
<feature type="transmembrane region" description="Helical" evidence="6">
    <location>
        <begin position="364"/>
        <end position="387"/>
    </location>
</feature>
<feature type="transmembrane region" description="Helical" evidence="6">
    <location>
        <begin position="163"/>
        <end position="183"/>
    </location>
</feature>
<accession>A0A3B0SPE6</accession>
<name>A0A3B0SPE6_9ZZZZ</name>
<keyword evidence="5 6" id="KW-0472">Membrane</keyword>
<keyword evidence="8" id="KW-0830">Ubiquinone</keyword>
<feature type="transmembrane region" description="Helical" evidence="6">
    <location>
        <begin position="132"/>
        <end position="151"/>
    </location>
</feature>
<comment type="subcellular location">
    <subcellularLocation>
        <location evidence="1">Membrane</location>
        <topology evidence="1">Multi-pass membrane protein</topology>
    </subcellularLocation>
</comment>
<gene>
    <name evidence="8" type="ORF">MNBD_ACTINO02-422</name>
</gene>
<feature type="transmembrane region" description="Helical" evidence="6">
    <location>
        <begin position="72"/>
        <end position="95"/>
    </location>
</feature>
<dbReference type="GO" id="GO:0042773">
    <property type="term" value="P:ATP synthesis coupled electron transport"/>
    <property type="evidence" value="ECO:0007669"/>
    <property type="project" value="InterPro"/>
</dbReference>
<dbReference type="AlphaFoldDB" id="A0A3B0SPE6"/>
<feature type="transmembrane region" description="Helical" evidence="6">
    <location>
        <begin position="278"/>
        <end position="296"/>
    </location>
</feature>
<evidence type="ECO:0000256" key="3">
    <source>
        <dbReference type="ARBA" id="ARBA00022692"/>
    </source>
</evidence>
<evidence type="ECO:0000256" key="4">
    <source>
        <dbReference type="ARBA" id="ARBA00022989"/>
    </source>
</evidence>
<keyword evidence="3 6" id="KW-0812">Transmembrane</keyword>
<evidence type="ECO:0000256" key="5">
    <source>
        <dbReference type="ARBA" id="ARBA00023136"/>
    </source>
</evidence>
<dbReference type="InterPro" id="IPR010227">
    <property type="entry name" value="NADH_Q_OxRdtase_chainM/4"/>
</dbReference>
<dbReference type="GO" id="GO:0016020">
    <property type="term" value="C:membrane"/>
    <property type="evidence" value="ECO:0007669"/>
    <property type="project" value="UniProtKB-SubCell"/>
</dbReference>
<feature type="transmembrane region" description="Helical" evidence="6">
    <location>
        <begin position="211"/>
        <end position="233"/>
    </location>
</feature>
<dbReference type="EMBL" id="UOEK01000413">
    <property type="protein sequence ID" value="VAW07685.1"/>
    <property type="molecule type" value="Genomic_DNA"/>
</dbReference>
<evidence type="ECO:0000256" key="6">
    <source>
        <dbReference type="SAM" id="Phobius"/>
    </source>
</evidence>
<dbReference type="PANTHER" id="PTHR43507:SF1">
    <property type="entry name" value="NADH-UBIQUINONE OXIDOREDUCTASE CHAIN 4"/>
    <property type="match status" value="1"/>
</dbReference>
<keyword evidence="8" id="KW-0560">Oxidoreductase</keyword>
<dbReference type="Pfam" id="PF00361">
    <property type="entry name" value="Proton_antipo_M"/>
    <property type="match status" value="1"/>
</dbReference>
<dbReference type="PANTHER" id="PTHR43507">
    <property type="entry name" value="NADH-UBIQUINONE OXIDOREDUCTASE CHAIN 4"/>
    <property type="match status" value="1"/>
</dbReference>
<feature type="transmembrane region" description="Helical" evidence="6">
    <location>
        <begin position="407"/>
        <end position="429"/>
    </location>
</feature>
<organism evidence="8">
    <name type="scientific">hydrothermal vent metagenome</name>
    <dbReference type="NCBI Taxonomy" id="652676"/>
    <lineage>
        <taxon>unclassified sequences</taxon>
        <taxon>metagenomes</taxon>
        <taxon>ecological metagenomes</taxon>
    </lineage>
</organism>
<evidence type="ECO:0000313" key="8">
    <source>
        <dbReference type="EMBL" id="VAW07685.1"/>
    </source>
</evidence>
<dbReference type="InterPro" id="IPR003918">
    <property type="entry name" value="NADH_UbQ_OxRdtase"/>
</dbReference>
<dbReference type="InterPro" id="IPR001750">
    <property type="entry name" value="ND/Mrp_TM"/>
</dbReference>
<dbReference type="EC" id="1.6.5.3" evidence="8"/>
<dbReference type="GO" id="GO:0015990">
    <property type="term" value="P:electron transport coupled proton transport"/>
    <property type="evidence" value="ECO:0007669"/>
    <property type="project" value="TreeGrafter"/>
</dbReference>
<feature type="transmembrane region" description="Helical" evidence="6">
    <location>
        <begin position="6"/>
        <end position="22"/>
    </location>
</feature>
<feature type="transmembrane region" description="Helical" evidence="6">
    <location>
        <begin position="450"/>
        <end position="468"/>
    </location>
</feature>
<evidence type="ECO:0000259" key="7">
    <source>
        <dbReference type="Pfam" id="PF00361"/>
    </source>
</evidence>
<feature type="transmembrane region" description="Helical" evidence="6">
    <location>
        <begin position="303"/>
        <end position="324"/>
    </location>
</feature>
<protein>
    <submittedName>
        <fullName evidence="8">NADH-ubiquinone oxidoreductase chain M</fullName>
        <ecNumber evidence="8">1.6.5.3</ecNumber>
    </submittedName>
</protein>